<feature type="region of interest" description="Disordered" evidence="1">
    <location>
        <begin position="208"/>
        <end position="297"/>
    </location>
</feature>
<name>A0A024TGH5_9STRA</name>
<dbReference type="GeneID" id="20090182"/>
<dbReference type="InterPro" id="IPR016024">
    <property type="entry name" value="ARM-type_fold"/>
</dbReference>
<organism evidence="2">
    <name type="scientific">Aphanomyces invadans</name>
    <dbReference type="NCBI Taxonomy" id="157072"/>
    <lineage>
        <taxon>Eukaryota</taxon>
        <taxon>Sar</taxon>
        <taxon>Stramenopiles</taxon>
        <taxon>Oomycota</taxon>
        <taxon>Saprolegniomycetes</taxon>
        <taxon>Saprolegniales</taxon>
        <taxon>Verrucalvaceae</taxon>
        <taxon>Aphanomyces</taxon>
    </lineage>
</organism>
<feature type="compositionally biased region" description="Basic and acidic residues" evidence="1">
    <location>
        <begin position="278"/>
        <end position="294"/>
    </location>
</feature>
<feature type="compositionally biased region" description="Basic and acidic residues" evidence="1">
    <location>
        <begin position="399"/>
        <end position="408"/>
    </location>
</feature>
<evidence type="ECO:0000313" key="2">
    <source>
        <dbReference type="EMBL" id="ETV92696.1"/>
    </source>
</evidence>
<proteinExistence type="predicted"/>
<feature type="compositionally biased region" description="Gly residues" evidence="1">
    <location>
        <begin position="214"/>
        <end position="225"/>
    </location>
</feature>
<feature type="region of interest" description="Disordered" evidence="1">
    <location>
        <begin position="370"/>
        <end position="417"/>
    </location>
</feature>
<feature type="compositionally biased region" description="Low complexity" evidence="1">
    <location>
        <begin position="370"/>
        <end position="385"/>
    </location>
</feature>
<sequence>MVDLHCTKIIVRVARSTAANNHTLHMCTLTLANLSGEPANAAQMVDDDAVSALLQLSTLDSDVTRDACSLALANLSHESPPVPTGSVLALIHLGMHGKSSASSPLPPTTTRPPHVTTRHHESSAAPPAYTYVEVDYTAVMAGKYVAEVADRQPPIPHLPTITVDPDSLHASMDNPGGGTGAGTAAVPPSHDHDDLLPAQQLVFAKIEPTDPTNLGGGSLDGGGSGLLDDVQEEHEMTGGGEDGTLPPPSSPEFKHGDEDDRSSHGRGSTSGSNASGPYHDKTTRQLLHLNDKRTTRGLLKKRSNVALLVANAPGSFRPKKSADSEIHLHRIGSTTVRRRPSKGVGLNMSASATGLATGISHDLTSSSSHATLASTTSMASTSKKSVTIHAPQATAEDTPEQRADDLRQQARKMGLWS</sequence>
<feature type="region of interest" description="Disordered" evidence="1">
    <location>
        <begin position="97"/>
        <end position="124"/>
    </location>
</feature>
<dbReference type="AlphaFoldDB" id="A0A024TGH5"/>
<feature type="compositionally biased region" description="Basic and acidic residues" evidence="1">
    <location>
        <begin position="252"/>
        <end position="263"/>
    </location>
</feature>
<accession>A0A024TGH5</accession>
<dbReference type="EMBL" id="KI913998">
    <property type="protein sequence ID" value="ETV92696.1"/>
    <property type="molecule type" value="Genomic_DNA"/>
</dbReference>
<evidence type="ECO:0000256" key="1">
    <source>
        <dbReference type="SAM" id="MobiDB-lite"/>
    </source>
</evidence>
<dbReference type="InterPro" id="IPR011989">
    <property type="entry name" value="ARM-like"/>
</dbReference>
<dbReference type="OrthoDB" id="7537227at2759"/>
<dbReference type="SUPFAM" id="SSF48371">
    <property type="entry name" value="ARM repeat"/>
    <property type="match status" value="1"/>
</dbReference>
<dbReference type="VEuPathDB" id="FungiDB:H310_13132"/>
<dbReference type="Gene3D" id="1.25.10.10">
    <property type="entry name" value="Leucine-rich Repeat Variant"/>
    <property type="match status" value="1"/>
</dbReference>
<gene>
    <name evidence="2" type="ORF">H310_13132</name>
</gene>
<dbReference type="RefSeq" id="XP_008878732.1">
    <property type="nucleotide sequence ID" value="XM_008880510.1"/>
</dbReference>
<protein>
    <submittedName>
        <fullName evidence="2">Uncharacterized protein</fullName>
    </submittedName>
</protein>
<reference evidence="2" key="1">
    <citation type="submission" date="2013-12" db="EMBL/GenBank/DDBJ databases">
        <title>The Genome Sequence of Aphanomyces invadans NJM9701.</title>
        <authorList>
            <consortium name="The Broad Institute Genomics Platform"/>
            <person name="Russ C."/>
            <person name="Tyler B."/>
            <person name="van West P."/>
            <person name="Dieguez-Uribeondo J."/>
            <person name="Young S.K."/>
            <person name="Zeng Q."/>
            <person name="Gargeya S."/>
            <person name="Fitzgerald M."/>
            <person name="Abouelleil A."/>
            <person name="Alvarado L."/>
            <person name="Chapman S.B."/>
            <person name="Gainer-Dewar J."/>
            <person name="Goldberg J."/>
            <person name="Griggs A."/>
            <person name="Gujja S."/>
            <person name="Hansen M."/>
            <person name="Howarth C."/>
            <person name="Imamovic A."/>
            <person name="Ireland A."/>
            <person name="Larimer J."/>
            <person name="McCowan C."/>
            <person name="Murphy C."/>
            <person name="Pearson M."/>
            <person name="Poon T.W."/>
            <person name="Priest M."/>
            <person name="Roberts A."/>
            <person name="Saif S."/>
            <person name="Shea T."/>
            <person name="Sykes S."/>
            <person name="Wortman J."/>
            <person name="Nusbaum C."/>
            <person name="Birren B."/>
        </authorList>
    </citation>
    <scope>NUCLEOTIDE SEQUENCE [LARGE SCALE GENOMIC DNA]</scope>
    <source>
        <strain evidence="2">NJM9701</strain>
    </source>
</reference>
<feature type="region of interest" description="Disordered" evidence="1">
    <location>
        <begin position="154"/>
        <end position="193"/>
    </location>
</feature>